<organism evidence="2 3">
    <name type="scientific">Vreelandella sulfidaeris</name>
    <dbReference type="NCBI Taxonomy" id="115553"/>
    <lineage>
        <taxon>Bacteria</taxon>
        <taxon>Pseudomonadati</taxon>
        <taxon>Pseudomonadota</taxon>
        <taxon>Gammaproteobacteria</taxon>
        <taxon>Oceanospirillales</taxon>
        <taxon>Halomonadaceae</taxon>
        <taxon>Vreelandella</taxon>
    </lineage>
</organism>
<dbReference type="PANTHER" id="PTHR43268:SF3">
    <property type="entry name" value="RHODANESE-LIKE DOMAIN-CONTAINING PROTEIN 7-RELATED"/>
    <property type="match status" value="1"/>
</dbReference>
<gene>
    <name evidence="2" type="ORF">HSBAA_62720</name>
</gene>
<dbReference type="InterPro" id="IPR040503">
    <property type="entry name" value="TRHO_N"/>
</dbReference>
<protein>
    <recommendedName>
        <fullName evidence="1">tRNA uridine(34) hydroxylase N-terminal domain-containing protein</fullName>
    </recommendedName>
</protein>
<dbReference type="EMBL" id="AP019514">
    <property type="protein sequence ID" value="BBI64966.1"/>
    <property type="molecule type" value="Genomic_DNA"/>
</dbReference>
<sequence length="118" mass="13568">MTTTLQTPPIVVAALYKFVTLSDFEALREPLRQTMLDNDVKGTLLLAKEGINGTVAGSREGIDGLLAWLTADPRLADIDHKESYCDETPFYRTKVKLKRDRHVRRARYRSQRHCRYLC</sequence>
<evidence type="ECO:0000313" key="2">
    <source>
        <dbReference type="EMBL" id="BBI64966.1"/>
    </source>
</evidence>
<name>A0A455UFA9_9GAMM</name>
<dbReference type="AlphaFoldDB" id="A0A455UFA9"/>
<accession>A0A455UFA9</accession>
<reference evidence="2 3" key="1">
    <citation type="journal article" date="2019" name="Microbiol. Resour. Announc.">
        <title>Complete Genome Sequence of Halomonas sulfidaeris Strain Esulfide1 Isolated from a Metal Sulfide Rock at a Depth of 2,200 Meters, Obtained Using Nanopore Sequencing.</title>
        <authorList>
            <person name="Saito M."/>
            <person name="Nishigata A."/>
            <person name="Galipon J."/>
            <person name="Arakawa K."/>
        </authorList>
    </citation>
    <scope>NUCLEOTIDE SEQUENCE [LARGE SCALE GENOMIC DNA]</scope>
    <source>
        <strain evidence="2 3">ATCC BAA-803</strain>
    </source>
</reference>
<dbReference type="PANTHER" id="PTHR43268">
    <property type="entry name" value="THIOSULFATE SULFURTRANSFERASE/RHODANESE-LIKE DOMAIN-CONTAINING PROTEIN 2"/>
    <property type="match status" value="1"/>
</dbReference>
<dbReference type="Gene3D" id="3.30.70.100">
    <property type="match status" value="1"/>
</dbReference>
<dbReference type="Pfam" id="PF17773">
    <property type="entry name" value="UPF0176_N"/>
    <property type="match status" value="1"/>
</dbReference>
<evidence type="ECO:0000313" key="3">
    <source>
        <dbReference type="Proteomes" id="UP000320231"/>
    </source>
</evidence>
<dbReference type="KEGG" id="hsr:HSBAA_62720"/>
<proteinExistence type="predicted"/>
<dbReference type="InterPro" id="IPR020936">
    <property type="entry name" value="TrhO"/>
</dbReference>
<dbReference type="Proteomes" id="UP000320231">
    <property type="component" value="Chromosome"/>
</dbReference>
<evidence type="ECO:0000259" key="1">
    <source>
        <dbReference type="Pfam" id="PF17773"/>
    </source>
</evidence>
<feature type="domain" description="tRNA uridine(34) hydroxylase N-terminal" evidence="1">
    <location>
        <begin position="11"/>
        <end position="99"/>
    </location>
</feature>